<comment type="caution">
    <text evidence="1">The sequence shown here is derived from an EMBL/GenBank/DDBJ whole genome shotgun (WGS) entry which is preliminary data.</text>
</comment>
<dbReference type="EMBL" id="CADEAL010003424">
    <property type="protein sequence ID" value="CAB1444665.1"/>
    <property type="molecule type" value="Genomic_DNA"/>
</dbReference>
<organism evidence="1 2">
    <name type="scientific">Pleuronectes platessa</name>
    <name type="common">European plaice</name>
    <dbReference type="NCBI Taxonomy" id="8262"/>
    <lineage>
        <taxon>Eukaryota</taxon>
        <taxon>Metazoa</taxon>
        <taxon>Chordata</taxon>
        <taxon>Craniata</taxon>
        <taxon>Vertebrata</taxon>
        <taxon>Euteleostomi</taxon>
        <taxon>Actinopterygii</taxon>
        <taxon>Neopterygii</taxon>
        <taxon>Teleostei</taxon>
        <taxon>Neoteleostei</taxon>
        <taxon>Acanthomorphata</taxon>
        <taxon>Carangaria</taxon>
        <taxon>Pleuronectiformes</taxon>
        <taxon>Pleuronectoidei</taxon>
        <taxon>Pleuronectidae</taxon>
        <taxon>Pleuronectes</taxon>
    </lineage>
</organism>
<evidence type="ECO:0000313" key="2">
    <source>
        <dbReference type="Proteomes" id="UP001153269"/>
    </source>
</evidence>
<accession>A0A9N7V368</accession>
<reference evidence="1" key="1">
    <citation type="submission" date="2020-03" db="EMBL/GenBank/DDBJ databases">
        <authorList>
            <person name="Weist P."/>
        </authorList>
    </citation>
    <scope>NUCLEOTIDE SEQUENCE</scope>
</reference>
<proteinExistence type="predicted"/>
<dbReference type="Proteomes" id="UP001153269">
    <property type="component" value="Unassembled WGS sequence"/>
</dbReference>
<gene>
    <name evidence="1" type="ORF">PLEPLA_LOCUS32383</name>
</gene>
<sequence length="177" mass="18704">MKPLESPPCGFHSACLENGGLVDFGLSHCAMLSGGGRALFSGWDFAQQPRPQSEQTLLFSVCSLLSVTALLAARWTSTHGSTSSTCTNLSARCTGTSGKKRAAPSPSSPVCVYVLAHICVSTVGRGKDPLTHVTDSAVPLLQRPSSLIRDMVITSRTSRSDHMTQSARQHFVSAATL</sequence>
<name>A0A9N7V368_PLEPL</name>
<protein>
    <submittedName>
        <fullName evidence="1">Uncharacterized protein</fullName>
    </submittedName>
</protein>
<keyword evidence="2" id="KW-1185">Reference proteome</keyword>
<evidence type="ECO:0000313" key="1">
    <source>
        <dbReference type="EMBL" id="CAB1444665.1"/>
    </source>
</evidence>
<dbReference type="AlphaFoldDB" id="A0A9N7V368"/>